<evidence type="ECO:0000313" key="4">
    <source>
        <dbReference type="EMBL" id="TWI56310.1"/>
    </source>
</evidence>
<comment type="caution">
    <text evidence="4">The sequence shown here is derived from an EMBL/GenBank/DDBJ whole genome shotgun (WGS) entry which is preliminary data.</text>
</comment>
<keyword evidence="2" id="KW-1133">Transmembrane helix</keyword>
<feature type="compositionally biased region" description="Acidic residues" evidence="1">
    <location>
        <begin position="73"/>
        <end position="109"/>
    </location>
</feature>
<protein>
    <submittedName>
        <fullName evidence="4">Uncharacterized protein DUF1510</fullName>
    </submittedName>
</protein>
<dbReference type="AlphaFoldDB" id="A0A562QJF3"/>
<name>A0A562QJF3_9BACI</name>
<sequence length="195" mass="22092">MQGHRFEQRKKQRMNRILNVAIGVVVILILVFGAQIFFGSSSEDAAVDPEAESEVIEDTEQQAVPDPIQPNSSEEEVSEDRIDEDELANDELNEEEADEELEPVPDGEWEPIGTSQSGEFTPNFDSSSTNWAEMTQAIRYATGIEDMVIWRLENGGSPTRARGVVSERNTQDQRFEVYIEWVDGQGWMPVEKREL</sequence>
<feature type="region of interest" description="Disordered" evidence="1">
    <location>
        <begin position="47"/>
        <end position="128"/>
    </location>
</feature>
<evidence type="ECO:0000256" key="1">
    <source>
        <dbReference type="SAM" id="MobiDB-lite"/>
    </source>
</evidence>
<evidence type="ECO:0000259" key="3">
    <source>
        <dbReference type="Pfam" id="PF07423"/>
    </source>
</evidence>
<dbReference type="InterPro" id="IPR009988">
    <property type="entry name" value="DUF1510"/>
</dbReference>
<evidence type="ECO:0000313" key="5">
    <source>
        <dbReference type="Proteomes" id="UP000315711"/>
    </source>
</evidence>
<keyword evidence="5" id="KW-1185">Reference proteome</keyword>
<feature type="domain" description="DUF1510" evidence="3">
    <location>
        <begin position="106"/>
        <end position="194"/>
    </location>
</feature>
<keyword evidence="2" id="KW-0472">Membrane</keyword>
<reference evidence="4 5" key="1">
    <citation type="journal article" date="2015" name="Stand. Genomic Sci.">
        <title>Genomic Encyclopedia of Bacterial and Archaeal Type Strains, Phase III: the genomes of soil and plant-associated and newly described type strains.</title>
        <authorList>
            <person name="Whitman W.B."/>
            <person name="Woyke T."/>
            <person name="Klenk H.P."/>
            <person name="Zhou Y."/>
            <person name="Lilburn T.G."/>
            <person name="Beck B.J."/>
            <person name="De Vos P."/>
            <person name="Vandamme P."/>
            <person name="Eisen J.A."/>
            <person name="Garrity G."/>
            <person name="Hugenholtz P."/>
            <person name="Kyrpides N.C."/>
        </authorList>
    </citation>
    <scope>NUCLEOTIDE SEQUENCE [LARGE SCALE GENOMIC DNA]</scope>
    <source>
        <strain evidence="4 5">CGMCC 1.10116</strain>
    </source>
</reference>
<gene>
    <name evidence="4" type="ORF">IQ10_02204</name>
</gene>
<keyword evidence="2" id="KW-0812">Transmembrane</keyword>
<dbReference type="EMBL" id="VLKZ01000005">
    <property type="protein sequence ID" value="TWI56310.1"/>
    <property type="molecule type" value="Genomic_DNA"/>
</dbReference>
<accession>A0A562QJF3</accession>
<dbReference type="Proteomes" id="UP000315711">
    <property type="component" value="Unassembled WGS sequence"/>
</dbReference>
<feature type="compositionally biased region" description="Acidic residues" evidence="1">
    <location>
        <begin position="47"/>
        <end position="60"/>
    </location>
</feature>
<dbReference type="RefSeq" id="WP_144450508.1">
    <property type="nucleotide sequence ID" value="NZ_VLKZ01000005.1"/>
</dbReference>
<proteinExistence type="predicted"/>
<feature type="compositionally biased region" description="Polar residues" evidence="1">
    <location>
        <begin position="113"/>
        <end position="128"/>
    </location>
</feature>
<dbReference type="OrthoDB" id="2168558at2"/>
<feature type="transmembrane region" description="Helical" evidence="2">
    <location>
        <begin position="20"/>
        <end position="38"/>
    </location>
</feature>
<organism evidence="4 5">
    <name type="scientific">Halalkalibacter nanhaiisediminis</name>
    <dbReference type="NCBI Taxonomy" id="688079"/>
    <lineage>
        <taxon>Bacteria</taxon>
        <taxon>Bacillati</taxon>
        <taxon>Bacillota</taxon>
        <taxon>Bacilli</taxon>
        <taxon>Bacillales</taxon>
        <taxon>Bacillaceae</taxon>
        <taxon>Halalkalibacter</taxon>
    </lineage>
</organism>
<evidence type="ECO:0000256" key="2">
    <source>
        <dbReference type="SAM" id="Phobius"/>
    </source>
</evidence>
<dbReference type="Pfam" id="PF07423">
    <property type="entry name" value="DUF1510"/>
    <property type="match status" value="1"/>
</dbReference>